<keyword evidence="4" id="KW-1185">Reference proteome</keyword>
<evidence type="ECO:0000313" key="4">
    <source>
        <dbReference type="Proteomes" id="UP000683925"/>
    </source>
</evidence>
<dbReference type="EMBL" id="CAJJDP010000121">
    <property type="protein sequence ID" value="CAD8200174.1"/>
    <property type="molecule type" value="Genomic_DNA"/>
</dbReference>
<evidence type="ECO:0000259" key="2">
    <source>
        <dbReference type="PROSITE" id="PS50195"/>
    </source>
</evidence>
<feature type="domain" description="PX" evidence="2">
    <location>
        <begin position="2"/>
        <end position="115"/>
    </location>
</feature>
<comment type="caution">
    <text evidence="3">The sequence shown here is derived from an EMBL/GenBank/DDBJ whole genome shotgun (WGS) entry which is preliminary data.</text>
</comment>
<feature type="compositionally biased region" description="Basic and acidic residues" evidence="1">
    <location>
        <begin position="116"/>
        <end position="134"/>
    </location>
</feature>
<name>A0A8S1XH66_PAROT</name>
<sequence length="214" mass="25319">MQDKEIDILITVPEFKKNEDLVQYRVQFQNLKSLQTFENHYRYSELKRFHETLETLKVDLPAFPGSYWWKSVNSNIQLIQQRQQLLDSYFKNLTQIKLVRESLIYKNFILVAQKESDKKAQKENKEKAKIPENKVKRKRKLEQFGQFITPMPNPVNLPPTPEDRKERSQSVEHKPVNSMQRNERKKASKQQQSPVLNFGGSKIFRGILSNAAKQ</sequence>
<dbReference type="InterPro" id="IPR001683">
    <property type="entry name" value="PX_dom"/>
</dbReference>
<accession>A0A8S1XH66</accession>
<feature type="region of interest" description="Disordered" evidence="1">
    <location>
        <begin position="116"/>
        <end position="135"/>
    </location>
</feature>
<protein>
    <recommendedName>
        <fullName evidence="2">PX domain-containing protein</fullName>
    </recommendedName>
</protein>
<proteinExistence type="predicted"/>
<feature type="compositionally biased region" description="Basic and acidic residues" evidence="1">
    <location>
        <begin position="161"/>
        <end position="175"/>
    </location>
</feature>
<dbReference type="GO" id="GO:0035091">
    <property type="term" value="F:phosphatidylinositol binding"/>
    <property type="evidence" value="ECO:0007669"/>
    <property type="project" value="InterPro"/>
</dbReference>
<evidence type="ECO:0000256" key="1">
    <source>
        <dbReference type="SAM" id="MobiDB-lite"/>
    </source>
</evidence>
<dbReference type="Proteomes" id="UP000683925">
    <property type="component" value="Unassembled WGS sequence"/>
</dbReference>
<dbReference type="OMA" id="GQFITPM"/>
<feature type="compositionally biased region" description="Pro residues" evidence="1">
    <location>
        <begin position="151"/>
        <end position="160"/>
    </location>
</feature>
<reference evidence="3" key="1">
    <citation type="submission" date="2021-01" db="EMBL/GenBank/DDBJ databases">
        <authorList>
            <consortium name="Genoscope - CEA"/>
            <person name="William W."/>
        </authorList>
    </citation>
    <scope>NUCLEOTIDE SEQUENCE</scope>
</reference>
<dbReference type="Pfam" id="PF00787">
    <property type="entry name" value="PX"/>
    <property type="match status" value="1"/>
</dbReference>
<dbReference type="AlphaFoldDB" id="A0A8S1XH66"/>
<feature type="region of interest" description="Disordered" evidence="1">
    <location>
        <begin position="147"/>
        <end position="200"/>
    </location>
</feature>
<dbReference type="CDD" id="cd06093">
    <property type="entry name" value="PX_domain"/>
    <property type="match status" value="1"/>
</dbReference>
<dbReference type="PROSITE" id="PS50195">
    <property type="entry name" value="PX"/>
    <property type="match status" value="1"/>
</dbReference>
<gene>
    <name evidence="3" type="ORF">POCTA_138.1.T1210084</name>
</gene>
<evidence type="ECO:0000313" key="3">
    <source>
        <dbReference type="EMBL" id="CAD8200174.1"/>
    </source>
</evidence>
<organism evidence="3 4">
    <name type="scientific">Paramecium octaurelia</name>
    <dbReference type="NCBI Taxonomy" id="43137"/>
    <lineage>
        <taxon>Eukaryota</taxon>
        <taxon>Sar</taxon>
        <taxon>Alveolata</taxon>
        <taxon>Ciliophora</taxon>
        <taxon>Intramacronucleata</taxon>
        <taxon>Oligohymenophorea</taxon>
        <taxon>Peniculida</taxon>
        <taxon>Parameciidae</taxon>
        <taxon>Paramecium</taxon>
    </lineage>
</organism>
<dbReference type="OrthoDB" id="299726at2759"/>